<proteinExistence type="predicted"/>
<organism evidence="1 2">
    <name type="scientific">candidate division WOR-3 bacterium</name>
    <dbReference type="NCBI Taxonomy" id="2052148"/>
    <lineage>
        <taxon>Bacteria</taxon>
        <taxon>Bacteria division WOR-3</taxon>
    </lineage>
</organism>
<comment type="caution">
    <text evidence="1">The sequence shown here is derived from an EMBL/GenBank/DDBJ whole genome shotgun (WGS) entry which is preliminary data.</text>
</comment>
<gene>
    <name evidence="1" type="ORF">GF359_00885</name>
</gene>
<dbReference type="InterPro" id="IPR029060">
    <property type="entry name" value="PIN-like_dom_sf"/>
</dbReference>
<dbReference type="AlphaFoldDB" id="A0A9D5QBM1"/>
<sequence>RSGEEQLLQETWDRSVFTDYGGLEGLIKVDMVNFDLTLEKARRDAFLYAYLQVGLSDIMHILLAHHLGCKFFATWDQDFARVKEYIEERTGIVVICKDVDRMIRELVEKKCIESE</sequence>
<dbReference type="SUPFAM" id="SSF88723">
    <property type="entry name" value="PIN domain-like"/>
    <property type="match status" value="1"/>
</dbReference>
<evidence type="ECO:0000313" key="2">
    <source>
        <dbReference type="Proteomes" id="UP000630660"/>
    </source>
</evidence>
<dbReference type="EMBL" id="WJKJ01000025">
    <property type="protein sequence ID" value="MBD3363748.1"/>
    <property type="molecule type" value="Genomic_DNA"/>
</dbReference>
<dbReference type="Proteomes" id="UP000630660">
    <property type="component" value="Unassembled WGS sequence"/>
</dbReference>
<reference evidence="1" key="1">
    <citation type="submission" date="2019-11" db="EMBL/GenBank/DDBJ databases">
        <title>Microbial mats filling the niche in hypersaline microbial mats.</title>
        <authorList>
            <person name="Wong H.L."/>
            <person name="Macleod F.I."/>
            <person name="White R.A. III"/>
            <person name="Burns B.P."/>
        </authorList>
    </citation>
    <scope>NUCLEOTIDE SEQUENCE</scope>
    <source>
        <strain evidence="1">Bin_327</strain>
    </source>
</reference>
<name>A0A9D5QBM1_UNCW3</name>
<accession>A0A9D5QBM1</accession>
<protein>
    <submittedName>
        <fullName evidence="1">PIN domain-containing protein</fullName>
    </submittedName>
</protein>
<feature type="non-terminal residue" evidence="1">
    <location>
        <position position="1"/>
    </location>
</feature>
<evidence type="ECO:0000313" key="1">
    <source>
        <dbReference type="EMBL" id="MBD3363748.1"/>
    </source>
</evidence>